<evidence type="ECO:0000313" key="2">
    <source>
        <dbReference type="Proteomes" id="UP000789342"/>
    </source>
</evidence>
<organism evidence="1 2">
    <name type="scientific">Acaulospora morrowiae</name>
    <dbReference type="NCBI Taxonomy" id="94023"/>
    <lineage>
        <taxon>Eukaryota</taxon>
        <taxon>Fungi</taxon>
        <taxon>Fungi incertae sedis</taxon>
        <taxon>Mucoromycota</taxon>
        <taxon>Glomeromycotina</taxon>
        <taxon>Glomeromycetes</taxon>
        <taxon>Diversisporales</taxon>
        <taxon>Acaulosporaceae</taxon>
        <taxon>Acaulospora</taxon>
    </lineage>
</organism>
<dbReference type="OrthoDB" id="10528842at2759"/>
<dbReference type="AlphaFoldDB" id="A0A9N9IVJ3"/>
<name>A0A9N9IVJ3_9GLOM</name>
<feature type="non-terminal residue" evidence="1">
    <location>
        <position position="103"/>
    </location>
</feature>
<protein>
    <submittedName>
        <fullName evidence="1">18484_t:CDS:1</fullName>
    </submittedName>
</protein>
<dbReference type="Proteomes" id="UP000789342">
    <property type="component" value="Unassembled WGS sequence"/>
</dbReference>
<sequence length="103" mass="11383">MVFKLLGKFTIPTILQFQSSPSTPQKSKLAATLYPTLSSQAAARRSMISTTSAEEINSWSSTPDESPVPMDIKEVIPLTTICAEQELHRVAFKTLQQCIDLLK</sequence>
<proteinExistence type="predicted"/>
<evidence type="ECO:0000313" key="1">
    <source>
        <dbReference type="EMBL" id="CAG8750173.1"/>
    </source>
</evidence>
<keyword evidence="2" id="KW-1185">Reference proteome</keyword>
<accession>A0A9N9IVJ3</accession>
<comment type="caution">
    <text evidence="1">The sequence shown here is derived from an EMBL/GenBank/DDBJ whole genome shotgun (WGS) entry which is preliminary data.</text>
</comment>
<reference evidence="1" key="1">
    <citation type="submission" date="2021-06" db="EMBL/GenBank/DDBJ databases">
        <authorList>
            <person name="Kallberg Y."/>
            <person name="Tangrot J."/>
            <person name="Rosling A."/>
        </authorList>
    </citation>
    <scope>NUCLEOTIDE SEQUENCE</scope>
    <source>
        <strain evidence="1">CL551</strain>
    </source>
</reference>
<gene>
    <name evidence="1" type="ORF">AMORRO_LOCUS15294</name>
</gene>
<dbReference type="EMBL" id="CAJVPV010035077">
    <property type="protein sequence ID" value="CAG8750173.1"/>
    <property type="molecule type" value="Genomic_DNA"/>
</dbReference>